<reference evidence="3 4" key="1">
    <citation type="submission" date="2013-02" db="EMBL/GenBank/DDBJ databases">
        <title>The Genome Annotation of Plasmodium falciparum Tanzania (2000708).</title>
        <authorList>
            <consortium name="The Broad Institute Genome Sequencing Platform"/>
            <consortium name="The Broad Institute Genome Sequencing Center for Infectious Disease"/>
            <person name="Neafsey D."/>
            <person name="Hoffman S."/>
            <person name="Volkman S."/>
            <person name="Rosenthal P."/>
            <person name="Walker B."/>
            <person name="Young S.K."/>
            <person name="Zeng Q."/>
            <person name="Gargeya S."/>
            <person name="Fitzgerald M."/>
            <person name="Haas B."/>
            <person name="Abouelleil A."/>
            <person name="Allen A.W."/>
            <person name="Alvarado L."/>
            <person name="Arachchi H.M."/>
            <person name="Berlin A.M."/>
            <person name="Chapman S.B."/>
            <person name="Gainer-Dewar J."/>
            <person name="Goldberg J."/>
            <person name="Griggs A."/>
            <person name="Gujja S."/>
            <person name="Hansen M."/>
            <person name="Howarth C."/>
            <person name="Imamovic A."/>
            <person name="Ireland A."/>
            <person name="Larimer J."/>
            <person name="McCowan C."/>
            <person name="Murphy C."/>
            <person name="Pearson M."/>
            <person name="Poon T.W."/>
            <person name="Priest M."/>
            <person name="Roberts A."/>
            <person name="Saif S."/>
            <person name="Shea T."/>
            <person name="Sisk P."/>
            <person name="Sykes S."/>
            <person name="Wortman J."/>
            <person name="Nusbaum C."/>
            <person name="Birren B."/>
        </authorList>
    </citation>
    <scope>NUCLEOTIDE SEQUENCE [LARGE SCALE GENOMIC DNA]</scope>
    <source>
        <strain evidence="4">Tanzania (2000708)</strain>
    </source>
</reference>
<dbReference type="Gene3D" id="3.40.50.720">
    <property type="entry name" value="NAD(P)-binding Rossmann-like Domain"/>
    <property type="match status" value="1"/>
</dbReference>
<dbReference type="EMBL" id="KI926305">
    <property type="protein sequence ID" value="ETW38529.1"/>
    <property type="molecule type" value="Genomic_DNA"/>
</dbReference>
<gene>
    <name evidence="3" type="ORF">PFTANZ_00793</name>
</gene>
<name>A0A024WC95_PLAFA</name>
<dbReference type="GO" id="GO:0005789">
    <property type="term" value="C:endoplasmic reticulum membrane"/>
    <property type="evidence" value="ECO:0007669"/>
    <property type="project" value="TreeGrafter"/>
</dbReference>
<dbReference type="SMR" id="A0A024WC95"/>
<dbReference type="InterPro" id="IPR002347">
    <property type="entry name" value="SDR_fam"/>
</dbReference>
<feature type="transmembrane region" description="Helical" evidence="1">
    <location>
        <begin position="240"/>
        <end position="259"/>
    </location>
</feature>
<dbReference type="Pfam" id="PF08659">
    <property type="entry name" value="KR"/>
    <property type="match status" value="1"/>
</dbReference>
<dbReference type="SUPFAM" id="SSF51735">
    <property type="entry name" value="NAD(P)-binding Rossmann-fold domains"/>
    <property type="match status" value="1"/>
</dbReference>
<dbReference type="PANTHER" id="PTHR43550">
    <property type="entry name" value="3-KETODIHYDROSPHINGOSINE REDUCTASE"/>
    <property type="match status" value="1"/>
</dbReference>
<dbReference type="OrthoDB" id="37659at2759"/>
<keyword evidence="1" id="KW-1133">Transmembrane helix</keyword>
<feature type="domain" description="Ketoreductase (KR)" evidence="2">
    <location>
        <begin position="71"/>
        <end position="147"/>
    </location>
</feature>
<feature type="transmembrane region" description="Helical" evidence="1">
    <location>
        <begin position="363"/>
        <end position="383"/>
    </location>
</feature>
<accession>A0A024WC95</accession>
<evidence type="ECO:0000313" key="3">
    <source>
        <dbReference type="EMBL" id="ETW38529.1"/>
    </source>
</evidence>
<evidence type="ECO:0000313" key="4">
    <source>
        <dbReference type="Proteomes" id="UP000030708"/>
    </source>
</evidence>
<dbReference type="eggNOG" id="KOG1210">
    <property type="taxonomic scope" value="Eukaryota"/>
</dbReference>
<organism evidence="3 4">
    <name type="scientific">Plasmodium falciparum Tanzania</name>
    <name type="common">2000708</name>
    <dbReference type="NCBI Taxonomy" id="1036725"/>
    <lineage>
        <taxon>Eukaryota</taxon>
        <taxon>Sar</taxon>
        <taxon>Alveolata</taxon>
        <taxon>Apicomplexa</taxon>
        <taxon>Aconoidasida</taxon>
        <taxon>Haemosporida</taxon>
        <taxon>Plasmodiidae</taxon>
        <taxon>Plasmodium</taxon>
        <taxon>Plasmodium (Laverania)</taxon>
    </lineage>
</organism>
<evidence type="ECO:0000256" key="1">
    <source>
        <dbReference type="SAM" id="Phobius"/>
    </source>
</evidence>
<dbReference type="PANTHER" id="PTHR43550:SF3">
    <property type="entry name" value="3-KETODIHYDROSPHINGOSINE REDUCTASE"/>
    <property type="match status" value="1"/>
</dbReference>
<dbReference type="GO" id="GO:0030148">
    <property type="term" value="P:sphingolipid biosynthetic process"/>
    <property type="evidence" value="ECO:0007669"/>
    <property type="project" value="TreeGrafter"/>
</dbReference>
<dbReference type="Pfam" id="PF00106">
    <property type="entry name" value="adh_short"/>
    <property type="match status" value="1"/>
</dbReference>
<keyword evidence="1" id="KW-0812">Transmembrane</keyword>
<proteinExistence type="predicted"/>
<sequence length="398" mass="46790">MLDIIRKYIYFEILLLLFFLNYKIHISIYVNIAVVTYLTALAVIYLIFKFRYGNYRIRGPMNYNLKGKHVCIIGGSEGLGFSLAKRIIKEKPKTITLMSRNVEKLKDAKKLILSEMKKEKPNLNIKINIIRCDLSVKASIKEAFDNVLINNSLDKEEDEENYNIAYRTRSRMQKMERNDIDICDINDIDVLICNAAYVSTEENNKLQMYDLIYTINTNIYGNIDIISKAIIHMKRKKTGLILFINTEGALYPIYGYSFYLMSKSSMWIYTHILDQELKYYNIHIANAFLPSIETPGFIQENLKKPEVTRKIEKLTNTINSDYAADKIINKLKQGRKFITLRFNGYMLSILHSGYRNPESYFDYLIYVSFSNLFIFISSLYKLYIEYIIKKKFHSILYN</sequence>
<evidence type="ECO:0000259" key="2">
    <source>
        <dbReference type="Pfam" id="PF08659"/>
    </source>
</evidence>
<dbReference type="GO" id="GO:0006666">
    <property type="term" value="P:3-keto-sphinganine metabolic process"/>
    <property type="evidence" value="ECO:0007669"/>
    <property type="project" value="TreeGrafter"/>
</dbReference>
<dbReference type="InterPro" id="IPR013968">
    <property type="entry name" value="PKS_KR"/>
</dbReference>
<dbReference type="AlphaFoldDB" id="A0A024WC95"/>
<dbReference type="Proteomes" id="UP000030708">
    <property type="component" value="Unassembled WGS sequence"/>
</dbReference>
<keyword evidence="1" id="KW-0472">Membrane</keyword>
<feature type="transmembrane region" description="Helical" evidence="1">
    <location>
        <begin position="28"/>
        <end position="48"/>
    </location>
</feature>
<reference evidence="3 4" key="2">
    <citation type="submission" date="2013-02" db="EMBL/GenBank/DDBJ databases">
        <title>The Genome Sequence of Plasmodium falciparum Tanzania (2000708).</title>
        <authorList>
            <consortium name="The Broad Institute Genome Sequencing Platform"/>
            <consortium name="The Broad Institute Genome Sequencing Center for Infectious Disease"/>
            <person name="Neafsey D."/>
            <person name="Cheeseman I."/>
            <person name="Volkman S."/>
            <person name="Adams J."/>
            <person name="Walker B."/>
            <person name="Young S.K."/>
            <person name="Zeng Q."/>
            <person name="Gargeya S."/>
            <person name="Fitzgerald M."/>
            <person name="Haas B."/>
            <person name="Abouelleil A."/>
            <person name="Alvarado L."/>
            <person name="Arachchi H.M."/>
            <person name="Berlin A.M."/>
            <person name="Chapman S.B."/>
            <person name="Dewar J."/>
            <person name="Goldberg J."/>
            <person name="Griggs A."/>
            <person name="Gujja S."/>
            <person name="Hansen M."/>
            <person name="Howarth C."/>
            <person name="Imamovic A."/>
            <person name="Larimer J."/>
            <person name="McCowan C."/>
            <person name="Murphy C."/>
            <person name="Neiman D."/>
            <person name="Pearson M."/>
            <person name="Priest M."/>
            <person name="Roberts A."/>
            <person name="Saif S."/>
            <person name="Shea T."/>
            <person name="Sisk P."/>
            <person name="Sykes S."/>
            <person name="Wortman J."/>
            <person name="Nusbaum C."/>
            <person name="Birren B."/>
        </authorList>
    </citation>
    <scope>NUCLEOTIDE SEQUENCE [LARGE SCALE GENOMIC DNA]</scope>
    <source>
        <strain evidence="4">Tanzania (2000708)</strain>
    </source>
</reference>
<protein>
    <recommendedName>
        <fullName evidence="2">Ketoreductase (KR) domain-containing protein</fullName>
    </recommendedName>
</protein>
<dbReference type="InterPro" id="IPR036291">
    <property type="entry name" value="NAD(P)-bd_dom_sf"/>
</dbReference>
<dbReference type="GO" id="GO:0047560">
    <property type="term" value="F:3-dehydrosphinganine reductase activity"/>
    <property type="evidence" value="ECO:0007669"/>
    <property type="project" value="TreeGrafter"/>
</dbReference>